<keyword evidence="3 7" id="KW-0548">Nucleotidyltransferase</keyword>
<dbReference type="InterPro" id="IPR020084">
    <property type="entry name" value="NUDIX_hydrolase_CS"/>
</dbReference>
<dbReference type="NCBIfam" id="TIGR00125">
    <property type="entry name" value="cyt_tran_rel"/>
    <property type="match status" value="1"/>
</dbReference>
<evidence type="ECO:0000256" key="4">
    <source>
        <dbReference type="ARBA" id="ARBA00022801"/>
    </source>
</evidence>
<reference evidence="7 8" key="1">
    <citation type="submission" date="2020-04" db="EMBL/GenBank/DDBJ databases">
        <title>Draft genome of Leeia sp. IMCC25680.</title>
        <authorList>
            <person name="Song J."/>
            <person name="Cho J.-C."/>
        </authorList>
    </citation>
    <scope>NUCLEOTIDE SEQUENCE [LARGE SCALE GENOMIC DNA]</scope>
    <source>
        <strain evidence="7 8">IMCC25680</strain>
    </source>
</reference>
<dbReference type="InterPro" id="IPR014729">
    <property type="entry name" value="Rossmann-like_a/b/a_fold"/>
</dbReference>
<comment type="similarity">
    <text evidence="5">Belongs to the Nudix hydrolase family.</text>
</comment>
<dbReference type="EC" id="2.7.7.1" evidence="7"/>
<dbReference type="CDD" id="cd18873">
    <property type="entry name" value="NUDIX_NadM_like"/>
    <property type="match status" value="1"/>
</dbReference>
<dbReference type="PROSITE" id="PS51462">
    <property type="entry name" value="NUDIX"/>
    <property type="match status" value="1"/>
</dbReference>
<protein>
    <submittedName>
        <fullName evidence="7">Bifunctional nicotinamide-nucleotide adenylyltransferase/Nudix hydroxylase</fullName>
        <ecNumber evidence="7">2.7.7.1</ecNumber>
        <ecNumber evidence="7">3.6.1.-</ecNumber>
    </submittedName>
</protein>
<dbReference type="SUPFAM" id="SSF55811">
    <property type="entry name" value="Nudix"/>
    <property type="match status" value="1"/>
</dbReference>
<dbReference type="EC" id="3.6.1.-" evidence="7"/>
<dbReference type="Pfam" id="PF01467">
    <property type="entry name" value="CTP_transf_like"/>
    <property type="match status" value="1"/>
</dbReference>
<evidence type="ECO:0000256" key="5">
    <source>
        <dbReference type="RuleBase" id="RU003476"/>
    </source>
</evidence>
<dbReference type="RefSeq" id="WP_168878252.1">
    <property type="nucleotide sequence ID" value="NZ_JABAIM010000004.1"/>
</dbReference>
<dbReference type="PRINTS" id="PR00502">
    <property type="entry name" value="NUDIXFAMILY"/>
</dbReference>
<feature type="domain" description="Nudix hydrolase" evidence="6">
    <location>
        <begin position="210"/>
        <end position="346"/>
    </location>
</feature>
<dbReference type="Gene3D" id="3.90.79.10">
    <property type="entry name" value="Nucleoside Triphosphate Pyrophosphohydrolase"/>
    <property type="match status" value="1"/>
</dbReference>
<dbReference type="AlphaFoldDB" id="A0A847S4A9"/>
<dbReference type="SUPFAM" id="SSF52374">
    <property type="entry name" value="Nucleotidylyl transferase"/>
    <property type="match status" value="1"/>
</dbReference>
<comment type="caution">
    <text evidence="7">The sequence shown here is derived from an EMBL/GenBank/DDBJ whole genome shotgun (WGS) entry which is preliminary data.</text>
</comment>
<proteinExistence type="inferred from homology"/>
<dbReference type="PANTHER" id="PTHR21342">
    <property type="entry name" value="PHOSPHOPANTETHEINE ADENYLYLTRANSFERASE"/>
    <property type="match status" value="1"/>
</dbReference>
<dbReference type="InterPro" id="IPR000086">
    <property type="entry name" value="NUDIX_hydrolase_dom"/>
</dbReference>
<evidence type="ECO:0000256" key="3">
    <source>
        <dbReference type="ARBA" id="ARBA00022695"/>
    </source>
</evidence>
<name>A0A847S4A9_9NEIS</name>
<evidence type="ECO:0000256" key="1">
    <source>
        <dbReference type="ARBA" id="ARBA00001946"/>
    </source>
</evidence>
<dbReference type="InterPro" id="IPR004821">
    <property type="entry name" value="Cyt_trans-like"/>
</dbReference>
<dbReference type="Pfam" id="PF00293">
    <property type="entry name" value="NUDIX"/>
    <property type="match status" value="1"/>
</dbReference>
<organism evidence="7 8">
    <name type="scientific">Leeia aquatica</name>
    <dbReference type="NCBI Taxonomy" id="2725557"/>
    <lineage>
        <taxon>Bacteria</taxon>
        <taxon>Pseudomonadati</taxon>
        <taxon>Pseudomonadota</taxon>
        <taxon>Betaproteobacteria</taxon>
        <taxon>Neisseriales</taxon>
        <taxon>Leeiaceae</taxon>
        <taxon>Leeia</taxon>
    </lineage>
</organism>
<dbReference type="Gene3D" id="3.40.50.620">
    <property type="entry name" value="HUPs"/>
    <property type="match status" value="1"/>
</dbReference>
<dbReference type="Proteomes" id="UP000587991">
    <property type="component" value="Unassembled WGS sequence"/>
</dbReference>
<keyword evidence="2 7" id="KW-0808">Transferase</keyword>
<dbReference type="NCBIfam" id="NF003788">
    <property type="entry name" value="PRK05379.1-5"/>
    <property type="match status" value="1"/>
</dbReference>
<dbReference type="EMBL" id="JABAIM010000004">
    <property type="protein sequence ID" value="NLR76581.1"/>
    <property type="molecule type" value="Genomic_DNA"/>
</dbReference>
<keyword evidence="8" id="KW-1185">Reference proteome</keyword>
<evidence type="ECO:0000256" key="2">
    <source>
        <dbReference type="ARBA" id="ARBA00022679"/>
    </source>
</evidence>
<keyword evidence="4 5" id="KW-0378">Hydrolase</keyword>
<dbReference type="InterPro" id="IPR015797">
    <property type="entry name" value="NUDIX_hydrolase-like_dom_sf"/>
</dbReference>
<gene>
    <name evidence="7" type="ORF">HF682_15545</name>
</gene>
<accession>A0A847S4A9</accession>
<dbReference type="NCBIfam" id="NF003786">
    <property type="entry name" value="PRK05379.1-2"/>
    <property type="match status" value="1"/>
</dbReference>
<dbReference type="PANTHER" id="PTHR21342:SF0">
    <property type="entry name" value="BIFUNCTIONAL NMN ADENYLYLTRANSFERASE_NUDIX HYDROLASE"/>
    <property type="match status" value="1"/>
</dbReference>
<dbReference type="GO" id="GO:0016787">
    <property type="term" value="F:hydrolase activity"/>
    <property type="evidence" value="ECO:0007669"/>
    <property type="project" value="UniProtKB-KW"/>
</dbReference>
<evidence type="ECO:0000313" key="7">
    <source>
        <dbReference type="EMBL" id="NLR76581.1"/>
    </source>
</evidence>
<sequence length="350" mass="40629">MNHYTHLVYIGRFQPMHAAHLKTLQRALRLADHVIVLVGTAFKPRTIKNPFSYEERRMMLLDCLSNEERERVSILPLRDYLYNEHQWLAQVHATVAQQVAHLQEPARIGLIGHLKDHSSYYLKTFPQWTLEDVENIDGLDATTLRQWYFGDDSNESGTPRWDMLLRTRVPLPVLDYLRAFAETRDYLLLKQEQAFTQQYRAAWADAPYPPTFFTVDAVVVCQGHVLLVKRRAQPGKGLWALPGGFVGQDERAEEAMLRELREETGIDEMRAILQTSIKDRRLFDHPERSLRGRTLTEAFLIELPWFELPKVKGGDDAEKARWFPLGDLPELEHHLYEDHLEIINGLLGVA</sequence>
<evidence type="ECO:0000259" key="6">
    <source>
        <dbReference type="PROSITE" id="PS51462"/>
    </source>
</evidence>
<dbReference type="InterPro" id="IPR020476">
    <property type="entry name" value="Nudix_hydrolase"/>
</dbReference>
<evidence type="ECO:0000313" key="8">
    <source>
        <dbReference type="Proteomes" id="UP000587991"/>
    </source>
</evidence>
<dbReference type="PROSITE" id="PS00893">
    <property type="entry name" value="NUDIX_BOX"/>
    <property type="match status" value="1"/>
</dbReference>
<dbReference type="GO" id="GO:0000309">
    <property type="term" value="F:nicotinamide-nucleotide adenylyltransferase activity"/>
    <property type="evidence" value="ECO:0007669"/>
    <property type="project" value="UniProtKB-EC"/>
</dbReference>
<comment type="cofactor">
    <cofactor evidence="1">
        <name>Mg(2+)</name>
        <dbReference type="ChEBI" id="CHEBI:18420"/>
    </cofactor>
</comment>